<feature type="region of interest" description="Disordered" evidence="1">
    <location>
        <begin position="98"/>
        <end position="173"/>
    </location>
</feature>
<keyword evidence="4" id="KW-1185">Reference proteome</keyword>
<dbReference type="InterPro" id="IPR020845">
    <property type="entry name" value="AMP-binding_CS"/>
</dbReference>
<feature type="region of interest" description="Disordered" evidence="1">
    <location>
        <begin position="463"/>
        <end position="490"/>
    </location>
</feature>
<dbReference type="Gene3D" id="3.30.559.30">
    <property type="entry name" value="Nonribosomal peptide synthetase, condensation domain"/>
    <property type="match status" value="1"/>
</dbReference>
<dbReference type="RefSeq" id="WP_150489081.1">
    <property type="nucleotide sequence ID" value="NZ_BMUV01000028.1"/>
</dbReference>
<dbReference type="PROSITE" id="PS00455">
    <property type="entry name" value="AMP_BINDING"/>
    <property type="match status" value="1"/>
</dbReference>
<dbReference type="Proteomes" id="UP000326178">
    <property type="component" value="Chromosome"/>
</dbReference>
<feature type="domain" description="Carrier" evidence="2">
    <location>
        <begin position="858"/>
        <end position="927"/>
    </location>
</feature>
<dbReference type="SUPFAM" id="SSF47336">
    <property type="entry name" value="ACP-like"/>
    <property type="match status" value="1"/>
</dbReference>
<dbReference type="Gene3D" id="3.30.300.30">
    <property type="match status" value="1"/>
</dbReference>
<name>A0A5J6FFQ2_9ACTN</name>
<sequence>MSGAKCHAVRVRLTGPSASPRTLGARLAGTGDRRLWVDDVPAGPADPLAVRRREAEMNRPTADVRCVLLRYEGGEADLVVVADRARLDRRGLRHLLATLTGTGEPGGNPAPPPALGADPSPGADTAPGVDPAPGTDTAPRAAPAPAPAAAPDWGGGEPGAPGHGTHHLDLPDAGAGDTSRLLAALALTLHRYGGHGASGPVAVATDRAGVLEIDVERAATLGELCAAEPAPADRPVTAGLIEGPDQDTGPLGDGFLPFLAPRFPLTYGLAPLPDGGVRLWCGYLRGHFSAPAVDRFTRHLARVYTSTTSAPKTPVAEVELLDGAERDAVARLGRTEAPAPAPDDGPGPAATLPEAFGRVVSATPDALAVCEGGVRLTYRELDERSTLLAAGLRARGVRHGDRVGVCLERTADLVVTMLGVLKAGAAYVPSDPAYPADRLAHLVEDAGPGLVVTRLPGFPHGGSTGVATPDELVAPTGRPSGPPARTAPDDPAYVIYTSGSTGRPKGVVVPHRNVLALVEATRDEYRLGGHDVWTLFHSGAFDFSVWEIWGCLLTGGRLVVVPYEVSRDPEEFCGLLAAEGVTVLSQTPSAFSQLLRTGHGPLAVRLVVFGGEPLDSRMLLPWFDLHPEEICRVVNMFGITETTVHVTAQTLTRELALRGTRSVGRALPGWHLYVTDERGRPVPPGVTGEIRVGGAGVAAGYLGRPELTAERFLADPLTGGRLYRSGDLGRLLPDGRLEHLGRIDSQVKIRGFRIELDEIRSVLLEDPEVRAAAVVVRRDDPADPATARLDSYVVPSEGVAVAGTQDIRKRAAGILPEHMVPATVTALPALPLTTNGKLDVSRLPAPVRSPAPRPAGATGDGGPAEVLLEIWTDVLGTPVGPDDDFFELGGNSLFAVRINAALRSRGLPPLRLRDLYRTPTVRALAAG</sequence>
<proteinExistence type="predicted"/>
<dbReference type="InterPro" id="IPR025110">
    <property type="entry name" value="AMP-bd_C"/>
</dbReference>
<dbReference type="GO" id="GO:0044550">
    <property type="term" value="P:secondary metabolite biosynthetic process"/>
    <property type="evidence" value="ECO:0007669"/>
    <property type="project" value="TreeGrafter"/>
</dbReference>
<dbReference type="AlphaFoldDB" id="A0A5J6FFQ2"/>
<dbReference type="GO" id="GO:0043041">
    <property type="term" value="P:amino acid activation for nonribosomal peptide biosynthetic process"/>
    <property type="evidence" value="ECO:0007669"/>
    <property type="project" value="TreeGrafter"/>
</dbReference>
<feature type="compositionally biased region" description="Low complexity" evidence="1">
    <location>
        <begin position="131"/>
        <end position="141"/>
    </location>
</feature>
<dbReference type="Pfam" id="PF00501">
    <property type="entry name" value="AMP-binding"/>
    <property type="match status" value="1"/>
</dbReference>
<dbReference type="FunFam" id="3.40.50.980:FF:000001">
    <property type="entry name" value="Non-ribosomal peptide synthetase"/>
    <property type="match status" value="1"/>
</dbReference>
<dbReference type="Pfam" id="PF00550">
    <property type="entry name" value="PP-binding"/>
    <property type="match status" value="1"/>
</dbReference>
<dbReference type="PRINTS" id="PR00154">
    <property type="entry name" value="AMPBINDING"/>
</dbReference>
<accession>A0A5J6FFQ2</accession>
<dbReference type="SUPFAM" id="SSF56801">
    <property type="entry name" value="Acetyl-CoA synthetase-like"/>
    <property type="match status" value="1"/>
</dbReference>
<protein>
    <submittedName>
        <fullName evidence="3">Amino acid adenylation domain-containing protein</fullName>
    </submittedName>
</protein>
<dbReference type="GO" id="GO:0031177">
    <property type="term" value="F:phosphopantetheine binding"/>
    <property type="evidence" value="ECO:0007669"/>
    <property type="project" value="TreeGrafter"/>
</dbReference>
<organism evidence="3 4">
    <name type="scientific">Streptomyces nitrosporeus</name>
    <dbReference type="NCBI Taxonomy" id="28894"/>
    <lineage>
        <taxon>Bacteria</taxon>
        <taxon>Bacillati</taxon>
        <taxon>Actinomycetota</taxon>
        <taxon>Actinomycetes</taxon>
        <taxon>Kitasatosporales</taxon>
        <taxon>Streptomycetaceae</taxon>
        <taxon>Streptomyces</taxon>
    </lineage>
</organism>
<dbReference type="FunFam" id="3.40.50.12780:FF:000012">
    <property type="entry name" value="Non-ribosomal peptide synthetase"/>
    <property type="match status" value="1"/>
</dbReference>
<dbReference type="Gene3D" id="3.40.50.12780">
    <property type="entry name" value="N-terminal domain of ligase-like"/>
    <property type="match status" value="1"/>
</dbReference>
<dbReference type="InterPro" id="IPR036736">
    <property type="entry name" value="ACP-like_sf"/>
</dbReference>
<dbReference type="CDD" id="cd17643">
    <property type="entry name" value="A_NRPS_Cytc1-like"/>
    <property type="match status" value="1"/>
</dbReference>
<evidence type="ECO:0000256" key="1">
    <source>
        <dbReference type="SAM" id="MobiDB-lite"/>
    </source>
</evidence>
<feature type="region of interest" description="Disordered" evidence="1">
    <location>
        <begin position="841"/>
        <end position="860"/>
    </location>
</feature>
<dbReference type="InterPro" id="IPR020459">
    <property type="entry name" value="AMP-binding"/>
</dbReference>
<dbReference type="InterPro" id="IPR009081">
    <property type="entry name" value="PP-bd_ACP"/>
</dbReference>
<dbReference type="PROSITE" id="PS50075">
    <property type="entry name" value="CARRIER"/>
    <property type="match status" value="1"/>
</dbReference>
<feature type="compositionally biased region" description="Gly residues" evidence="1">
    <location>
        <begin position="153"/>
        <end position="162"/>
    </location>
</feature>
<dbReference type="InterPro" id="IPR000873">
    <property type="entry name" value="AMP-dep_synth/lig_dom"/>
</dbReference>
<dbReference type="InterPro" id="IPR010071">
    <property type="entry name" value="AA_adenyl_dom"/>
</dbReference>
<dbReference type="KEGG" id="snk:CP967_18850"/>
<dbReference type="EMBL" id="CP023702">
    <property type="protein sequence ID" value="QEU73775.1"/>
    <property type="molecule type" value="Genomic_DNA"/>
</dbReference>
<dbReference type="GO" id="GO:0005829">
    <property type="term" value="C:cytosol"/>
    <property type="evidence" value="ECO:0007669"/>
    <property type="project" value="TreeGrafter"/>
</dbReference>
<evidence type="ECO:0000313" key="4">
    <source>
        <dbReference type="Proteomes" id="UP000326178"/>
    </source>
</evidence>
<dbReference type="NCBIfam" id="TIGR01733">
    <property type="entry name" value="AA-adenyl-dom"/>
    <property type="match status" value="1"/>
</dbReference>
<dbReference type="Gene3D" id="1.10.1200.10">
    <property type="entry name" value="ACP-like"/>
    <property type="match status" value="1"/>
</dbReference>
<gene>
    <name evidence="3" type="ORF">CP967_18850</name>
</gene>
<dbReference type="OrthoDB" id="2472181at2"/>
<dbReference type="InterPro" id="IPR045851">
    <property type="entry name" value="AMP-bd_C_sf"/>
</dbReference>
<dbReference type="InterPro" id="IPR042099">
    <property type="entry name" value="ANL_N_sf"/>
</dbReference>
<evidence type="ECO:0000259" key="2">
    <source>
        <dbReference type="PROSITE" id="PS50075"/>
    </source>
</evidence>
<dbReference type="PANTHER" id="PTHR45527">
    <property type="entry name" value="NONRIBOSOMAL PEPTIDE SYNTHETASE"/>
    <property type="match status" value="1"/>
</dbReference>
<reference evidence="3 4" key="1">
    <citation type="submission" date="2017-09" db="EMBL/GenBank/DDBJ databases">
        <authorList>
            <person name="Lee N."/>
            <person name="Cho B.-K."/>
        </authorList>
    </citation>
    <scope>NUCLEOTIDE SEQUENCE [LARGE SCALE GENOMIC DNA]</scope>
    <source>
        <strain evidence="3 4">ATCC 12769</strain>
    </source>
</reference>
<dbReference type="Pfam" id="PF13193">
    <property type="entry name" value="AMP-binding_C"/>
    <property type="match status" value="1"/>
</dbReference>
<evidence type="ECO:0000313" key="3">
    <source>
        <dbReference type="EMBL" id="QEU73775.1"/>
    </source>
</evidence>
<dbReference type="PANTHER" id="PTHR45527:SF1">
    <property type="entry name" value="FATTY ACID SYNTHASE"/>
    <property type="match status" value="1"/>
</dbReference>